<reference evidence="4" key="1">
    <citation type="submission" date="2017-12" db="EMBL/GenBank/DDBJ databases">
        <authorList>
            <consortium name="DOE Joint Genome Institute"/>
            <person name="Mondo S.J."/>
            <person name="Kjaerbolling I."/>
            <person name="Vesth T.C."/>
            <person name="Frisvad J.C."/>
            <person name="Nybo J.L."/>
            <person name="Theobald S."/>
            <person name="Kuo A."/>
            <person name="Bowyer P."/>
            <person name="Matsuda Y."/>
            <person name="Lyhne E.K."/>
            <person name="Kogle M.E."/>
            <person name="Clum A."/>
            <person name="Lipzen A."/>
            <person name="Salamov A."/>
            <person name="Ngan C.Y."/>
            <person name="Daum C."/>
            <person name="Chiniquy J."/>
            <person name="Barry K."/>
            <person name="LaButti K."/>
            <person name="Haridas S."/>
            <person name="Simmons B.A."/>
            <person name="Magnuson J.K."/>
            <person name="Mortensen U.H."/>
            <person name="Larsen T.O."/>
            <person name="Grigoriev I.V."/>
            <person name="Baker S.E."/>
            <person name="Andersen M.R."/>
            <person name="Nordberg H.P."/>
            <person name="Cantor M.N."/>
            <person name="Hua S.X."/>
        </authorList>
    </citation>
    <scope>NUCLEOTIDE SEQUENCE [LARGE SCALE GENOMIC DNA]</scope>
    <source>
        <strain evidence="4">IBT 19404</strain>
    </source>
</reference>
<dbReference type="Proteomes" id="UP000235023">
    <property type="component" value="Unassembled WGS sequence"/>
</dbReference>
<feature type="region of interest" description="Disordered" evidence="1">
    <location>
        <begin position="1"/>
        <end position="38"/>
    </location>
</feature>
<dbReference type="PANTHER" id="PTHR38113:SF2">
    <property type="entry name" value="DUF2293 DOMAIN-CONTAINING PROTEIN"/>
    <property type="match status" value="1"/>
</dbReference>
<feature type="compositionally biased region" description="Basic residues" evidence="1">
    <location>
        <begin position="7"/>
        <end position="26"/>
    </location>
</feature>
<evidence type="ECO:0000313" key="3">
    <source>
        <dbReference type="EMBL" id="PLN78329.1"/>
    </source>
</evidence>
<name>A0A2J5HM91_9EURO</name>
<feature type="domain" description="DUF2293" evidence="2">
    <location>
        <begin position="130"/>
        <end position="212"/>
    </location>
</feature>
<dbReference type="OrthoDB" id="5381833at2759"/>
<evidence type="ECO:0000256" key="1">
    <source>
        <dbReference type="SAM" id="MobiDB-lite"/>
    </source>
</evidence>
<accession>A0A2J5HM91</accession>
<keyword evidence="4" id="KW-1185">Reference proteome</keyword>
<evidence type="ECO:0000259" key="2">
    <source>
        <dbReference type="Pfam" id="PF10056"/>
    </source>
</evidence>
<dbReference type="PANTHER" id="PTHR38113">
    <property type="match status" value="1"/>
</dbReference>
<proteinExistence type="predicted"/>
<dbReference type="AlphaFoldDB" id="A0A2J5HM91"/>
<protein>
    <recommendedName>
        <fullName evidence="2">DUF2293 domain-containing protein</fullName>
    </recommendedName>
</protein>
<dbReference type="InterPro" id="IPR018744">
    <property type="entry name" value="DUF2293"/>
</dbReference>
<dbReference type="Pfam" id="PF10056">
    <property type="entry name" value="DUF2293"/>
    <property type="match status" value="1"/>
</dbReference>
<feature type="region of interest" description="Disordered" evidence="1">
    <location>
        <begin position="224"/>
        <end position="245"/>
    </location>
</feature>
<evidence type="ECO:0000313" key="4">
    <source>
        <dbReference type="Proteomes" id="UP000235023"/>
    </source>
</evidence>
<organism evidence="3 4">
    <name type="scientific">Aspergillus taichungensis</name>
    <dbReference type="NCBI Taxonomy" id="482145"/>
    <lineage>
        <taxon>Eukaryota</taxon>
        <taxon>Fungi</taxon>
        <taxon>Dikarya</taxon>
        <taxon>Ascomycota</taxon>
        <taxon>Pezizomycotina</taxon>
        <taxon>Eurotiomycetes</taxon>
        <taxon>Eurotiomycetidae</taxon>
        <taxon>Eurotiales</taxon>
        <taxon>Aspergillaceae</taxon>
        <taxon>Aspergillus</taxon>
        <taxon>Aspergillus subgen. Circumdati</taxon>
    </lineage>
</organism>
<sequence>MAASNRSSRRKTSKPSAGRRKRRSKPRPWPPVSNDPFEKICFKRDPIPEGYVFVPKGDVYITRHCRVKTKESQQTVYAVYDKSSKWSLGLRVPSDIYAMVSQSATETAGSRANAVKVRDERDQAHARQLLRSQFPDMPEKSLETIVDHAFLKGSGRVGRTGMKTDEKKANLAVEAYIRHNHTPYDALLNDGHGRTEARKAVWDTVRTIKASWVRKSVEPVDVVDLRSPTPSDLDMQSSDEDCLIS</sequence>
<gene>
    <name evidence="3" type="ORF">BDW42DRAFT_144210</name>
</gene>
<dbReference type="EMBL" id="KZ559578">
    <property type="protein sequence ID" value="PLN78329.1"/>
    <property type="molecule type" value="Genomic_DNA"/>
</dbReference>